<comment type="caution">
    <text evidence="2">The sequence shown here is derived from an EMBL/GenBank/DDBJ whole genome shotgun (WGS) entry which is preliminary data.</text>
</comment>
<dbReference type="InterPro" id="IPR023214">
    <property type="entry name" value="HAD_sf"/>
</dbReference>
<reference evidence="2 3" key="1">
    <citation type="submission" date="2018-05" db="EMBL/GenBank/DDBJ databases">
        <title>Draft genome sequence of Scytalidium lignicola DSM 105466, a ubiquitous saprotrophic fungus.</title>
        <authorList>
            <person name="Buettner E."/>
            <person name="Gebauer A.M."/>
            <person name="Hofrichter M."/>
            <person name="Liers C."/>
            <person name="Kellner H."/>
        </authorList>
    </citation>
    <scope>NUCLEOTIDE SEQUENCE [LARGE SCALE GENOMIC DNA]</scope>
    <source>
        <strain evidence="2 3">DSM 105466</strain>
    </source>
</reference>
<dbReference type="AlphaFoldDB" id="A0A3E2HC66"/>
<keyword evidence="1" id="KW-0378">Hydrolase</keyword>
<protein>
    <recommendedName>
        <fullName evidence="4">Phosphoserine phosphatase</fullName>
    </recommendedName>
</protein>
<keyword evidence="3" id="KW-1185">Reference proteome</keyword>
<dbReference type="PANTHER" id="PTHR28181:SF2">
    <property type="entry name" value="PHOSPHORIC MONOESTER HYDROLASE"/>
    <property type="match status" value="1"/>
</dbReference>
<dbReference type="NCBIfam" id="TIGR01489">
    <property type="entry name" value="DKMTPPase-SF"/>
    <property type="match status" value="1"/>
</dbReference>
<dbReference type="InterPro" id="IPR050849">
    <property type="entry name" value="HAD-like_hydrolase_phosphatase"/>
</dbReference>
<dbReference type="STRING" id="5539.A0A3E2HC66"/>
<dbReference type="InterPro" id="IPR036412">
    <property type="entry name" value="HAD-like_sf"/>
</dbReference>
<dbReference type="Proteomes" id="UP000258309">
    <property type="component" value="Unassembled WGS sequence"/>
</dbReference>
<dbReference type="PANTHER" id="PTHR28181">
    <property type="entry name" value="UPF0655 PROTEIN YCR015C"/>
    <property type="match status" value="1"/>
</dbReference>
<dbReference type="SUPFAM" id="SSF56784">
    <property type="entry name" value="HAD-like"/>
    <property type="match status" value="1"/>
</dbReference>
<dbReference type="EMBL" id="NCSJ02000086">
    <property type="protein sequence ID" value="RFU30996.1"/>
    <property type="molecule type" value="Genomic_DNA"/>
</dbReference>
<dbReference type="InterPro" id="IPR006384">
    <property type="entry name" value="HAD_hydro_PyrdxlP_Pase-like"/>
</dbReference>
<feature type="non-terminal residue" evidence="2">
    <location>
        <position position="342"/>
    </location>
</feature>
<sequence length="342" mass="38053">MDSECADGVDCAEEVEDAEALEGFELSAKDRDRWDTRLKVWNDRGAVDEAIESKRSRGPNLANGCIVITLSSGSWSSADLPPMTVQHANLPAMRTSPKVIFFTDFDGTVTMSDSNDYMTDNIGFGVELRKQGNADVLHDRQSFRDSFKEMMDSIKTPYDECIKLLKANIKLDPYFKEFYQWAKSENIPVVVLSSGMAPVIRALLVHYLGDIADEIEIVSNDVEPREGKSINDHGGWQITFHDHSHFGHDKSIEIRKYSSLPDDQRPILLYAGDGVSDLSAAKETDLLFAKKGHDLVQYCIRENVPFTEFEDWSTILSTTRDIASGKTTVQEVSAAGAAAAQN</sequence>
<organism evidence="2 3">
    <name type="scientific">Scytalidium lignicola</name>
    <name type="common">Hyphomycete</name>
    <dbReference type="NCBI Taxonomy" id="5539"/>
    <lineage>
        <taxon>Eukaryota</taxon>
        <taxon>Fungi</taxon>
        <taxon>Dikarya</taxon>
        <taxon>Ascomycota</taxon>
        <taxon>Pezizomycotina</taxon>
        <taxon>Leotiomycetes</taxon>
        <taxon>Leotiomycetes incertae sedis</taxon>
        <taxon>Scytalidium</taxon>
    </lineage>
</organism>
<dbReference type="GO" id="GO:0016791">
    <property type="term" value="F:phosphatase activity"/>
    <property type="evidence" value="ECO:0007669"/>
    <property type="project" value="InterPro"/>
</dbReference>
<gene>
    <name evidence="2" type="ORF">B7463_g5300</name>
</gene>
<dbReference type="OrthoDB" id="10014216at2759"/>
<dbReference type="Gene3D" id="3.90.1470.20">
    <property type="match status" value="1"/>
</dbReference>
<name>A0A3E2HC66_SCYLI</name>
<dbReference type="Pfam" id="PF12710">
    <property type="entry name" value="HAD"/>
    <property type="match status" value="1"/>
</dbReference>
<dbReference type="OMA" id="YCIRENV"/>
<evidence type="ECO:0000256" key="1">
    <source>
        <dbReference type="ARBA" id="ARBA00022801"/>
    </source>
</evidence>
<accession>A0A3E2HC66</accession>
<evidence type="ECO:0000313" key="2">
    <source>
        <dbReference type="EMBL" id="RFU30996.1"/>
    </source>
</evidence>
<dbReference type="Gene3D" id="3.40.50.1000">
    <property type="entry name" value="HAD superfamily/HAD-like"/>
    <property type="match status" value="1"/>
</dbReference>
<evidence type="ECO:0008006" key="4">
    <source>
        <dbReference type="Google" id="ProtNLM"/>
    </source>
</evidence>
<feature type="non-terminal residue" evidence="2">
    <location>
        <position position="1"/>
    </location>
</feature>
<evidence type="ECO:0000313" key="3">
    <source>
        <dbReference type="Proteomes" id="UP000258309"/>
    </source>
</evidence>
<dbReference type="NCBIfam" id="TIGR01488">
    <property type="entry name" value="HAD-SF-IB"/>
    <property type="match status" value="1"/>
</dbReference>
<proteinExistence type="predicted"/>